<evidence type="ECO:0000313" key="5">
    <source>
        <dbReference type="EMBL" id="KAG5846052.1"/>
    </source>
</evidence>
<organism evidence="5 6">
    <name type="scientific">Anguilla anguilla</name>
    <name type="common">European freshwater eel</name>
    <name type="synonym">Muraena anguilla</name>
    <dbReference type="NCBI Taxonomy" id="7936"/>
    <lineage>
        <taxon>Eukaryota</taxon>
        <taxon>Metazoa</taxon>
        <taxon>Chordata</taxon>
        <taxon>Craniata</taxon>
        <taxon>Vertebrata</taxon>
        <taxon>Euteleostomi</taxon>
        <taxon>Actinopterygii</taxon>
        <taxon>Neopterygii</taxon>
        <taxon>Teleostei</taxon>
        <taxon>Anguilliformes</taxon>
        <taxon>Anguillidae</taxon>
        <taxon>Anguilla</taxon>
    </lineage>
</organism>
<keyword evidence="3" id="KW-0813">Transport</keyword>
<comment type="similarity">
    <text evidence="1 3">Belongs to the complex I NDUFA12 subunit family.</text>
</comment>
<comment type="function">
    <text evidence="3">Accessory subunit of the mitochondrial membrane respiratory chain NADH dehydrogenase (Complex I), that is believed not to be involved in catalysis. Complex I functions in the transfer of electrons from NADH to the respiratory chain. The immediate electron acceptor for the enzyme is believed to be ubiquinone.</text>
</comment>
<accession>A0A9D3MDM2</accession>
<dbReference type="InterPro" id="IPR007763">
    <property type="entry name" value="NDUFA12"/>
</dbReference>
<comment type="subunit">
    <text evidence="3">Complex I is composed of 45 different subunits.</text>
</comment>
<dbReference type="Pfam" id="PF05071">
    <property type="entry name" value="NDUFA12"/>
    <property type="match status" value="1"/>
</dbReference>
<keyword evidence="3" id="KW-0472">Membrane</keyword>
<dbReference type="PANTHER" id="PTHR12910:SF2">
    <property type="entry name" value="NADH DEHYDROGENASE [UBIQUINONE] 1 ALPHA SUBCOMPLEX SUBUNIT 12"/>
    <property type="match status" value="1"/>
</dbReference>
<comment type="caution">
    <text evidence="5">The sequence shown here is derived from an EMBL/GenBank/DDBJ whole genome shotgun (WGS) entry which is preliminary data.</text>
</comment>
<evidence type="ECO:0000256" key="4">
    <source>
        <dbReference type="SAM" id="MobiDB-lite"/>
    </source>
</evidence>
<reference evidence="5" key="1">
    <citation type="submission" date="2021-01" db="EMBL/GenBank/DDBJ databases">
        <title>A chromosome-scale assembly of European eel, Anguilla anguilla.</title>
        <authorList>
            <person name="Henkel C."/>
            <person name="Jong-Raadsen S.A."/>
            <person name="Dufour S."/>
            <person name="Weltzien F.-A."/>
            <person name="Palstra A.P."/>
            <person name="Pelster B."/>
            <person name="Spaink H.P."/>
            <person name="Van Den Thillart G.E."/>
            <person name="Jansen H."/>
            <person name="Zahm M."/>
            <person name="Klopp C."/>
            <person name="Cedric C."/>
            <person name="Louis A."/>
            <person name="Berthelot C."/>
            <person name="Parey E."/>
            <person name="Roest Crollius H."/>
            <person name="Montfort J."/>
            <person name="Robinson-Rechavi M."/>
            <person name="Bucao C."/>
            <person name="Bouchez O."/>
            <person name="Gislard M."/>
            <person name="Lluch J."/>
            <person name="Milhes M."/>
            <person name="Lampietro C."/>
            <person name="Lopez Roques C."/>
            <person name="Donnadieu C."/>
            <person name="Braasch I."/>
            <person name="Desvignes T."/>
            <person name="Postlethwait J."/>
            <person name="Bobe J."/>
            <person name="Guiguen Y."/>
            <person name="Dirks R."/>
        </authorList>
    </citation>
    <scope>NUCLEOTIDE SEQUENCE</scope>
    <source>
        <strain evidence="5">Tag_6206</strain>
        <tissue evidence="5">Liver</tissue>
    </source>
</reference>
<dbReference type="PANTHER" id="PTHR12910">
    <property type="entry name" value="NADH-UBIQUINONE OXIDOREDUCTASE SUBUNIT B17.2"/>
    <property type="match status" value="1"/>
</dbReference>
<dbReference type="GO" id="GO:0045271">
    <property type="term" value="C:respiratory chain complex I"/>
    <property type="evidence" value="ECO:0007669"/>
    <property type="project" value="InterPro"/>
</dbReference>
<dbReference type="EMBL" id="JAFIRN010000007">
    <property type="protein sequence ID" value="KAG5846052.1"/>
    <property type="molecule type" value="Genomic_DNA"/>
</dbReference>
<protein>
    <recommendedName>
        <fullName evidence="2 3">NADH dehydrogenase [ubiquinone] 1 alpha subcomplex subunit 12</fullName>
    </recommendedName>
</protein>
<keyword evidence="3" id="KW-0249">Electron transport</keyword>
<gene>
    <name evidence="5" type="ORF">ANANG_G00145640</name>
</gene>
<keyword evidence="3" id="KW-0999">Mitochondrion inner membrane</keyword>
<evidence type="ECO:0000256" key="1">
    <source>
        <dbReference type="ARBA" id="ARBA00007355"/>
    </source>
</evidence>
<feature type="region of interest" description="Disordered" evidence="4">
    <location>
        <begin position="180"/>
        <end position="227"/>
    </location>
</feature>
<dbReference type="GO" id="GO:0005743">
    <property type="term" value="C:mitochondrial inner membrane"/>
    <property type="evidence" value="ECO:0007669"/>
    <property type="project" value="UniProtKB-SubCell"/>
</dbReference>
<evidence type="ECO:0000256" key="2">
    <source>
        <dbReference type="ARBA" id="ARBA00040285"/>
    </source>
</evidence>
<evidence type="ECO:0000256" key="3">
    <source>
        <dbReference type="RuleBase" id="RU363103"/>
    </source>
</evidence>
<evidence type="ECO:0000313" key="6">
    <source>
        <dbReference type="Proteomes" id="UP001044222"/>
    </source>
</evidence>
<sequence length="227" mass="25720">MAEYVQVFRRAFQQLGGHGGIRGALFQFFRVNDLKTGPLVGVDKYGNKYYEDNRYFFGRHRWVIYTTEMNGKNTVWAVDGSMVPAEWHRWLHCMTDDPPTTHPPVPRKFLAETHNFNQSGSAKQYVPYSTTRKKIHEWVPPNTGGRSVCAPRRCPSGAQAAVFHTSAFGAASRYRPRHVTGHSRFRGVSPSAPGEGQSKQNRAPPPPEEHGEVRTVDHERGERALFV</sequence>
<proteinExistence type="inferred from homology"/>
<keyword evidence="3" id="KW-0496">Mitochondrion</keyword>
<dbReference type="GO" id="GO:0006979">
    <property type="term" value="P:response to oxidative stress"/>
    <property type="evidence" value="ECO:0007669"/>
    <property type="project" value="TreeGrafter"/>
</dbReference>
<dbReference type="AlphaFoldDB" id="A0A9D3MDM2"/>
<keyword evidence="3" id="KW-0679">Respiratory chain</keyword>
<keyword evidence="6" id="KW-1185">Reference proteome</keyword>
<comment type="subcellular location">
    <subcellularLocation>
        <location evidence="3">Mitochondrion inner membrane</location>
        <topology evidence="3">Peripheral membrane protein</topology>
        <orientation evidence="3">Matrix side</orientation>
    </subcellularLocation>
</comment>
<name>A0A9D3MDM2_ANGAN</name>
<dbReference type="Proteomes" id="UP001044222">
    <property type="component" value="Chromosome 7"/>
</dbReference>
<feature type="compositionally biased region" description="Basic and acidic residues" evidence="4">
    <location>
        <begin position="207"/>
        <end position="227"/>
    </location>
</feature>